<evidence type="ECO:0000256" key="1">
    <source>
        <dbReference type="SAM" id="Phobius"/>
    </source>
</evidence>
<feature type="transmembrane region" description="Helical" evidence="1">
    <location>
        <begin position="7"/>
        <end position="29"/>
    </location>
</feature>
<evidence type="ECO:0000313" key="3">
    <source>
        <dbReference type="EMBL" id="SIT79576.1"/>
    </source>
</evidence>
<dbReference type="RefSeq" id="WP_076648551.1">
    <property type="nucleotide sequence ID" value="NZ_FTPS01000001.1"/>
</dbReference>
<keyword evidence="1" id="KW-0472">Membrane</keyword>
<evidence type="ECO:0000313" key="4">
    <source>
        <dbReference type="Proteomes" id="UP000192455"/>
    </source>
</evidence>
<dbReference type="EMBL" id="FTPS01000001">
    <property type="protein sequence ID" value="SIT79576.1"/>
    <property type="molecule type" value="Genomic_DNA"/>
</dbReference>
<dbReference type="STRING" id="515897.SAMN05421849_1165"/>
<sequence>METRANFVLIGAFTLLGILGALGFMIWLASFQFDRQYARYGILFEDVSGLSSSGDVLYNGISVGHVVDLRISDEDPSKVYVEIQVAADTPVREDTIAQLSSSGVTGVSYISLTNRQSEAEPLTAEPGELPLIPSRRSTVQQLVEDAPDMITEATKLLRQFQRIAGPRNQAHVENILSNIEHASGGLDQALSDFSRITGVVSEATKQISLFTDRLDSVAASAETTLVYADETLESATGAFEAAEKTITASTDAIESARTAFAQVEELITGQVPIIVARITETVTALNDGVREIAAKASGTIDNFDETAALMNARLTELETTLDEANSAFAAVSSASGGLDEVIRGDGKALVAEARAAIASIESVIDEDVPVVVDDIREGVTTARAAIERVANDLTSTTGRLDPLVESAQKTLASVRHTFDRAGQTMDNLDRSLAAGDRALASAETAFDTATGVMATDLDPVLNDLRAASDRVAAAANRVSDDLPGVTEDLKALIARADAVVADVQSTVAASAPGVREFAGTGLPEIARLGSEGRSLLRSLERLIRRIERNPTQFLLNERVPEYRR</sequence>
<keyword evidence="4" id="KW-1185">Reference proteome</keyword>
<protein>
    <submittedName>
        <fullName evidence="3">Phospholipid/cholesterol/gamma-HCH transport system substrate-binding protein</fullName>
    </submittedName>
</protein>
<dbReference type="AlphaFoldDB" id="A0A1R3WQ16"/>
<proteinExistence type="predicted"/>
<dbReference type="InterPro" id="IPR003399">
    <property type="entry name" value="Mce/MlaD"/>
</dbReference>
<evidence type="ECO:0000259" key="2">
    <source>
        <dbReference type="Pfam" id="PF02470"/>
    </source>
</evidence>
<accession>A0A1R3WQ16</accession>
<organism evidence="3 4">
    <name type="scientific">Pontibaca methylaminivorans</name>
    <dbReference type="NCBI Taxonomy" id="515897"/>
    <lineage>
        <taxon>Bacteria</taxon>
        <taxon>Pseudomonadati</taxon>
        <taxon>Pseudomonadota</taxon>
        <taxon>Alphaproteobacteria</taxon>
        <taxon>Rhodobacterales</taxon>
        <taxon>Roseobacteraceae</taxon>
        <taxon>Pontibaca</taxon>
    </lineage>
</organism>
<name>A0A1R3WQ16_9RHOB</name>
<dbReference type="PANTHER" id="PTHR36698">
    <property type="entry name" value="BLL5892 PROTEIN"/>
    <property type="match status" value="1"/>
</dbReference>
<dbReference type="Pfam" id="PF02470">
    <property type="entry name" value="MlaD"/>
    <property type="match status" value="1"/>
</dbReference>
<dbReference type="OrthoDB" id="9808689at2"/>
<gene>
    <name evidence="3" type="ORF">SAMN05421849_1165</name>
</gene>
<dbReference type="PANTHER" id="PTHR36698:SF2">
    <property type="entry name" value="MCE_MLAD DOMAIN-CONTAINING PROTEIN"/>
    <property type="match status" value="1"/>
</dbReference>
<feature type="domain" description="Mce/MlaD" evidence="2">
    <location>
        <begin position="39"/>
        <end position="113"/>
    </location>
</feature>
<keyword evidence="1" id="KW-1133">Transmembrane helix</keyword>
<reference evidence="3 4" key="1">
    <citation type="submission" date="2017-01" db="EMBL/GenBank/DDBJ databases">
        <authorList>
            <person name="Mah S.A."/>
            <person name="Swanson W.J."/>
            <person name="Moy G.W."/>
            <person name="Vacquier V.D."/>
        </authorList>
    </citation>
    <scope>NUCLEOTIDE SEQUENCE [LARGE SCALE GENOMIC DNA]</scope>
    <source>
        <strain evidence="3 4">DSM 21219</strain>
    </source>
</reference>
<dbReference type="Proteomes" id="UP000192455">
    <property type="component" value="Unassembled WGS sequence"/>
</dbReference>
<keyword evidence="1" id="KW-0812">Transmembrane</keyword>